<name>A0ABV6MYN4_9PSEU</name>
<evidence type="ECO:0000313" key="2">
    <source>
        <dbReference type="EMBL" id="MFC0545264.1"/>
    </source>
</evidence>
<dbReference type="InterPro" id="IPR027417">
    <property type="entry name" value="P-loop_NTPase"/>
</dbReference>
<keyword evidence="1" id="KW-0802">TPR repeat</keyword>
<dbReference type="InterPro" id="IPR019734">
    <property type="entry name" value="TPR_rpt"/>
</dbReference>
<dbReference type="EMBL" id="JBHLUD010000009">
    <property type="protein sequence ID" value="MFC0545264.1"/>
    <property type="molecule type" value="Genomic_DNA"/>
</dbReference>
<sequence length="802" mass="86894">MADQPPDPGRARALDDLVIALRQLKLWAGDLSYERITARVNAAWREAGRPDTEQAGKTTVVDCFRTGRRRLNTDLVLAVVQALNPDVGYVAQWRQALRVVGGEARAAAQVRVHGELPPDPPGFVGREAEIAVLRESRLAVIEGMAGVGKTELAVHVGHLLARDQVLFVDLRGFDPEQPPADPGAVLDGFLRLLGVPGHKIGADLDARVAEYRSRLTEALVILDNAADESQIEPLLPGDAGLALVTSRRRLAGLRRVTIDLFTPPESLAFLGHALPDLDPDPAAMTRIARRCGHLPLALDLVAGHIRATPGWTLADHADRLDERHRDHRLDSGVELALDLSYRSLPAPRRRLLRLAALHPGPEFEPHAVAALADTDPAVIQTELDLLHHDHLVQRDAAGRYTCHDLVRAYAVARAADEDPPAERQAALTRLFDHYLGAAALAAATLYPADAHRQPEVPALSTVGDALAWLDAERPNLVAVASYAADHGWPSHTIRLSSILFRYLSTGYFADALIVHGRAHDAAGRGGDPAVQARAATELAATHLQLSNLEQAVDRLEQALSLFWQTGDRAGQARALTNLGVADTRLCRYKLAAEHYGQAAALCRQAGDEMGEARVLINLGGVEERLGQYEAAADHLRQALAVCRRFGDRDDEAWALSGLASVEVCTGHSADARRHFDQALAIHRELGDRDGEAWTVEGLGTLHNALGEPELAAEKYRQALEIFREIEDRDGEAYALNGLGETADAVHHSEALAVATQIGALDQQARAHAGLGRALDSREHLEQALTLYTDLDSPAADTVRRLL</sequence>
<evidence type="ECO:0000313" key="3">
    <source>
        <dbReference type="Proteomes" id="UP001589810"/>
    </source>
</evidence>
<gene>
    <name evidence="2" type="ORF">ACFFH7_27400</name>
</gene>
<dbReference type="SUPFAM" id="SSF48452">
    <property type="entry name" value="TPR-like"/>
    <property type="match status" value="2"/>
</dbReference>
<comment type="caution">
    <text evidence="2">The sequence shown here is derived from an EMBL/GenBank/DDBJ whole genome shotgun (WGS) entry which is preliminary data.</text>
</comment>
<dbReference type="Gene3D" id="1.25.40.10">
    <property type="entry name" value="Tetratricopeptide repeat domain"/>
    <property type="match status" value="2"/>
</dbReference>
<protein>
    <submittedName>
        <fullName evidence="2">Tetratricopeptide repeat protein</fullName>
    </submittedName>
</protein>
<evidence type="ECO:0000256" key="1">
    <source>
        <dbReference type="PROSITE-ProRule" id="PRU00339"/>
    </source>
</evidence>
<dbReference type="Proteomes" id="UP001589810">
    <property type="component" value="Unassembled WGS sequence"/>
</dbReference>
<dbReference type="SMART" id="SM00028">
    <property type="entry name" value="TPR"/>
    <property type="match status" value="6"/>
</dbReference>
<organism evidence="2 3">
    <name type="scientific">Kutzneria chonburiensis</name>
    <dbReference type="NCBI Taxonomy" id="1483604"/>
    <lineage>
        <taxon>Bacteria</taxon>
        <taxon>Bacillati</taxon>
        <taxon>Actinomycetota</taxon>
        <taxon>Actinomycetes</taxon>
        <taxon>Pseudonocardiales</taxon>
        <taxon>Pseudonocardiaceae</taxon>
        <taxon>Kutzneria</taxon>
    </lineage>
</organism>
<dbReference type="PANTHER" id="PTHR10098">
    <property type="entry name" value="RAPSYN-RELATED"/>
    <property type="match status" value="1"/>
</dbReference>
<dbReference type="InterPro" id="IPR011990">
    <property type="entry name" value="TPR-like_helical_dom_sf"/>
</dbReference>
<proteinExistence type="predicted"/>
<reference evidence="2 3" key="1">
    <citation type="submission" date="2024-09" db="EMBL/GenBank/DDBJ databases">
        <authorList>
            <person name="Sun Q."/>
            <person name="Mori K."/>
        </authorList>
    </citation>
    <scope>NUCLEOTIDE SEQUENCE [LARGE SCALE GENOMIC DNA]</scope>
    <source>
        <strain evidence="2 3">TBRC 1432</strain>
    </source>
</reference>
<dbReference type="PROSITE" id="PS50005">
    <property type="entry name" value="TPR"/>
    <property type="match status" value="1"/>
</dbReference>
<dbReference type="Gene3D" id="3.40.50.300">
    <property type="entry name" value="P-loop containing nucleotide triphosphate hydrolases"/>
    <property type="match status" value="1"/>
</dbReference>
<dbReference type="RefSeq" id="WP_273934919.1">
    <property type="nucleotide sequence ID" value="NZ_CP097263.1"/>
</dbReference>
<dbReference type="SUPFAM" id="SSF52540">
    <property type="entry name" value="P-loop containing nucleoside triphosphate hydrolases"/>
    <property type="match status" value="1"/>
</dbReference>
<dbReference type="Pfam" id="PF13424">
    <property type="entry name" value="TPR_12"/>
    <property type="match status" value="2"/>
</dbReference>
<dbReference type="PANTHER" id="PTHR10098:SF108">
    <property type="entry name" value="TETRATRICOPEPTIDE REPEAT PROTEIN 28"/>
    <property type="match status" value="1"/>
</dbReference>
<accession>A0ABV6MYN4</accession>
<feature type="repeat" description="TPR" evidence="1">
    <location>
        <begin position="612"/>
        <end position="645"/>
    </location>
</feature>
<keyword evidence="3" id="KW-1185">Reference proteome</keyword>